<comment type="caution">
    <text evidence="3">The sequence shown here is derived from an EMBL/GenBank/DDBJ whole genome shotgun (WGS) entry which is preliminary data.</text>
</comment>
<feature type="domain" description="Sld7 C-terminal" evidence="2">
    <location>
        <begin position="290"/>
        <end position="341"/>
    </location>
</feature>
<evidence type="ECO:0000256" key="1">
    <source>
        <dbReference type="SAM" id="MobiDB-lite"/>
    </source>
</evidence>
<feature type="compositionally biased region" description="Basic and acidic residues" evidence="1">
    <location>
        <begin position="175"/>
        <end position="191"/>
    </location>
</feature>
<name>A0AAD7IWH5_9AGAR</name>
<proteinExistence type="predicted"/>
<keyword evidence="4" id="KW-1185">Reference proteome</keyword>
<sequence length="354" mass="39274">MPDTNTEAHPAINIIIPTPPRPATQFRLLYRGALSLPDSHLLLDGLTFAARLDHTSPGHNLLQNPLALALESMRGRPSLRWMGPTKLKDIYMDETGGITMDVHPNAILTRIYFENTFCLDPASSFDSGIKVALGDSDGPETTQMIIFARPDRTELQLIVARITPAPPPPSLLRLPRPDDPTPRRPPLRFDRSVSTGSNMFVKKRNASALANLGSGVRLGDPLNPAQVGSFKIPDMPRNAKRKEREILPEEDVFGQGAVENKAKRKRTDESDSETQMEKANKTIIKQSAIHLMPIPKTHPEYKDVYGAVYRGVCFALRGEMKKSAVDLKSVERLVKIHVNMYAPPEARSKGQNKP</sequence>
<dbReference type="Pfam" id="PF18596">
    <property type="entry name" value="Sld7_C"/>
    <property type="match status" value="1"/>
</dbReference>
<accession>A0AAD7IWH5</accession>
<dbReference type="EMBL" id="JARJLG010000083">
    <property type="protein sequence ID" value="KAJ7750084.1"/>
    <property type="molecule type" value="Genomic_DNA"/>
</dbReference>
<protein>
    <recommendedName>
        <fullName evidence="2">Sld7 C-terminal domain-containing protein</fullName>
    </recommendedName>
</protein>
<evidence type="ECO:0000313" key="3">
    <source>
        <dbReference type="EMBL" id="KAJ7750084.1"/>
    </source>
</evidence>
<dbReference type="AlphaFoldDB" id="A0AAD7IWH5"/>
<gene>
    <name evidence="3" type="ORF">DFH07DRAFT_828161</name>
</gene>
<feature type="region of interest" description="Disordered" evidence="1">
    <location>
        <begin position="166"/>
        <end position="193"/>
    </location>
</feature>
<dbReference type="InterPro" id="IPR041260">
    <property type="entry name" value="Sld7_C"/>
</dbReference>
<evidence type="ECO:0000259" key="2">
    <source>
        <dbReference type="Pfam" id="PF18596"/>
    </source>
</evidence>
<dbReference type="Proteomes" id="UP001215280">
    <property type="component" value="Unassembled WGS sequence"/>
</dbReference>
<organism evidence="3 4">
    <name type="scientific">Mycena maculata</name>
    <dbReference type="NCBI Taxonomy" id="230809"/>
    <lineage>
        <taxon>Eukaryota</taxon>
        <taxon>Fungi</taxon>
        <taxon>Dikarya</taxon>
        <taxon>Basidiomycota</taxon>
        <taxon>Agaricomycotina</taxon>
        <taxon>Agaricomycetes</taxon>
        <taxon>Agaricomycetidae</taxon>
        <taxon>Agaricales</taxon>
        <taxon>Marasmiineae</taxon>
        <taxon>Mycenaceae</taxon>
        <taxon>Mycena</taxon>
    </lineage>
</organism>
<reference evidence="3" key="1">
    <citation type="submission" date="2023-03" db="EMBL/GenBank/DDBJ databases">
        <title>Massive genome expansion in bonnet fungi (Mycena s.s.) driven by repeated elements and novel gene families across ecological guilds.</title>
        <authorList>
            <consortium name="Lawrence Berkeley National Laboratory"/>
            <person name="Harder C.B."/>
            <person name="Miyauchi S."/>
            <person name="Viragh M."/>
            <person name="Kuo A."/>
            <person name="Thoen E."/>
            <person name="Andreopoulos B."/>
            <person name="Lu D."/>
            <person name="Skrede I."/>
            <person name="Drula E."/>
            <person name="Henrissat B."/>
            <person name="Morin E."/>
            <person name="Kohler A."/>
            <person name="Barry K."/>
            <person name="LaButti K."/>
            <person name="Morin E."/>
            <person name="Salamov A."/>
            <person name="Lipzen A."/>
            <person name="Mereny Z."/>
            <person name="Hegedus B."/>
            <person name="Baldrian P."/>
            <person name="Stursova M."/>
            <person name="Weitz H."/>
            <person name="Taylor A."/>
            <person name="Grigoriev I.V."/>
            <person name="Nagy L.G."/>
            <person name="Martin F."/>
            <person name="Kauserud H."/>
        </authorList>
    </citation>
    <scope>NUCLEOTIDE SEQUENCE</scope>
    <source>
        <strain evidence="3">CBHHK188m</strain>
    </source>
</reference>
<evidence type="ECO:0000313" key="4">
    <source>
        <dbReference type="Proteomes" id="UP001215280"/>
    </source>
</evidence>